<evidence type="ECO:0008006" key="3">
    <source>
        <dbReference type="Google" id="ProtNLM"/>
    </source>
</evidence>
<organism evidence="1 2">
    <name type="scientific">Ciceribacter lividus</name>
    <dbReference type="NCBI Taxonomy" id="1197950"/>
    <lineage>
        <taxon>Bacteria</taxon>
        <taxon>Pseudomonadati</taxon>
        <taxon>Pseudomonadota</taxon>
        <taxon>Alphaproteobacteria</taxon>
        <taxon>Hyphomicrobiales</taxon>
        <taxon>Rhizobiaceae</taxon>
        <taxon>Ciceribacter</taxon>
    </lineage>
</organism>
<dbReference type="RefSeq" id="WP_114365034.1">
    <property type="nucleotide sequence ID" value="NZ_QPIX01000015.1"/>
</dbReference>
<keyword evidence="2" id="KW-1185">Reference proteome</keyword>
<gene>
    <name evidence="1" type="ORF">DFR48_11547</name>
</gene>
<proteinExistence type="predicted"/>
<comment type="caution">
    <text evidence="1">The sequence shown here is derived from an EMBL/GenBank/DDBJ whole genome shotgun (WGS) entry which is preliminary data.</text>
</comment>
<name>A0A6I7HGX1_9HYPH</name>
<dbReference type="EMBL" id="QPIX01000015">
    <property type="protein sequence ID" value="RCW20184.1"/>
    <property type="molecule type" value="Genomic_DNA"/>
</dbReference>
<dbReference type="InterPro" id="IPR035220">
    <property type="entry name" value="DUF5330"/>
</dbReference>
<dbReference type="AlphaFoldDB" id="A0A6I7HGX1"/>
<evidence type="ECO:0000313" key="1">
    <source>
        <dbReference type="EMBL" id="RCW20184.1"/>
    </source>
</evidence>
<reference evidence="1 2" key="1">
    <citation type="submission" date="2018-07" db="EMBL/GenBank/DDBJ databases">
        <title>Genomic Encyclopedia of Type Strains, Phase IV (KMG-IV): sequencing the most valuable type-strain genomes for metagenomic binning, comparative biology and taxonomic classification.</title>
        <authorList>
            <person name="Goeker M."/>
        </authorList>
    </citation>
    <scope>NUCLEOTIDE SEQUENCE [LARGE SCALE GENOMIC DNA]</scope>
    <source>
        <strain evidence="1 2">DSM 25528</strain>
    </source>
</reference>
<evidence type="ECO:0000313" key="2">
    <source>
        <dbReference type="Proteomes" id="UP000252582"/>
    </source>
</evidence>
<protein>
    <recommendedName>
        <fullName evidence="3">DUF5330 domain-containing protein</fullName>
    </recommendedName>
</protein>
<accession>A0A6I7HGX1</accession>
<sequence length="133" mass="13908">MWFLIKGTFWFSMVLVLLSYFGSRPQTEDAGSALNVADAISAATDAYAYVSEICSVKPDVCVKGAETFAALGERAREGALVAYQLLDRQFGDDAKDKAAAAGEAADAISDVIVTGTVNAPQGTVPTPRAKPAS</sequence>
<dbReference type="Pfam" id="PF17264">
    <property type="entry name" value="DUF5330"/>
    <property type="match status" value="1"/>
</dbReference>
<dbReference type="Proteomes" id="UP000252582">
    <property type="component" value="Unassembled WGS sequence"/>
</dbReference>